<protein>
    <submittedName>
        <fullName evidence="2">ParA family protein</fullName>
    </submittedName>
</protein>
<dbReference type="InterPro" id="IPR050678">
    <property type="entry name" value="DNA_Partitioning_ATPase"/>
</dbReference>
<dbReference type="InterPro" id="IPR027417">
    <property type="entry name" value="P-loop_NTPase"/>
</dbReference>
<dbReference type="CDD" id="cd02042">
    <property type="entry name" value="ParAB_family"/>
    <property type="match status" value="1"/>
</dbReference>
<sequence>MAKIISLANQKGGVGKTTTAVNLAACLAVAEKKVLLIDTDPQGNATSGVGLDPSQIDTTIYDMFLGQKEIKDIIRNTNIEYLNIVPSNISLVAVEVELVNVKQRELILKKQVDKIRDEYDYIVIDSPPSLGILTINALAASKALIIPIQSEFYALDGLSKLLNTVKLVQERLNQDLYIDGVLLTMYDTRLNLSHQVENEVKKYFKDQLFKTIIPRNVKLAEAPSFGKPIILYDATSQGALSYLKLAKEIMDKYEQP</sequence>
<proteinExistence type="predicted"/>
<organism evidence="2 3">
    <name type="scientific">candidate division TA06 bacterium</name>
    <dbReference type="NCBI Taxonomy" id="2250710"/>
    <lineage>
        <taxon>Bacteria</taxon>
        <taxon>Bacteria division TA06</taxon>
    </lineage>
</organism>
<dbReference type="PIRSF" id="PIRSF009320">
    <property type="entry name" value="Nuc_binding_HP_1000"/>
    <property type="match status" value="1"/>
</dbReference>
<dbReference type="FunFam" id="3.40.50.300:FF:000285">
    <property type="entry name" value="Sporulation initiation inhibitor Soj"/>
    <property type="match status" value="1"/>
</dbReference>
<accession>A0A660SP46</accession>
<dbReference type="InterPro" id="IPR025669">
    <property type="entry name" value="AAA_dom"/>
</dbReference>
<dbReference type="Gene3D" id="3.40.50.300">
    <property type="entry name" value="P-loop containing nucleotide triphosphate hydrolases"/>
    <property type="match status" value="1"/>
</dbReference>
<reference evidence="2 3" key="1">
    <citation type="submission" date="2018-06" db="EMBL/GenBank/DDBJ databases">
        <title>Extensive metabolic versatility and redundancy in microbially diverse, dynamic hydrothermal sediments.</title>
        <authorList>
            <person name="Dombrowski N."/>
            <person name="Teske A."/>
            <person name="Baker B.J."/>
        </authorList>
    </citation>
    <scope>NUCLEOTIDE SEQUENCE [LARGE SCALE GENOMIC DNA]</scope>
    <source>
        <strain evidence="2">B10_G13</strain>
    </source>
</reference>
<gene>
    <name evidence="2" type="ORF">DRP43_00375</name>
</gene>
<evidence type="ECO:0000259" key="1">
    <source>
        <dbReference type="Pfam" id="PF13614"/>
    </source>
</evidence>
<dbReference type="EMBL" id="QNBD01000010">
    <property type="protein sequence ID" value="RKX72574.1"/>
    <property type="molecule type" value="Genomic_DNA"/>
</dbReference>
<dbReference type="Proteomes" id="UP000271125">
    <property type="component" value="Unassembled WGS sequence"/>
</dbReference>
<comment type="caution">
    <text evidence="2">The sequence shown here is derived from an EMBL/GenBank/DDBJ whole genome shotgun (WGS) entry which is preliminary data.</text>
</comment>
<dbReference type="AlphaFoldDB" id="A0A660SP46"/>
<name>A0A660SP46_UNCT6</name>
<feature type="domain" description="AAA" evidence="1">
    <location>
        <begin position="2"/>
        <end position="178"/>
    </location>
</feature>
<dbReference type="PANTHER" id="PTHR13696:SF52">
    <property type="entry name" value="PARA FAMILY PROTEIN CT_582"/>
    <property type="match status" value="1"/>
</dbReference>
<dbReference type="SUPFAM" id="SSF52540">
    <property type="entry name" value="P-loop containing nucleoside triphosphate hydrolases"/>
    <property type="match status" value="1"/>
</dbReference>
<dbReference type="Pfam" id="PF13614">
    <property type="entry name" value="AAA_31"/>
    <property type="match status" value="1"/>
</dbReference>
<evidence type="ECO:0000313" key="3">
    <source>
        <dbReference type="Proteomes" id="UP000271125"/>
    </source>
</evidence>
<dbReference type="PANTHER" id="PTHR13696">
    <property type="entry name" value="P-LOOP CONTAINING NUCLEOSIDE TRIPHOSPHATE HYDROLASE"/>
    <property type="match status" value="1"/>
</dbReference>
<evidence type="ECO:0000313" key="2">
    <source>
        <dbReference type="EMBL" id="RKX72574.1"/>
    </source>
</evidence>